<reference evidence="4" key="1">
    <citation type="submission" date="2016-11" db="EMBL/GenBank/DDBJ databases">
        <authorList>
            <person name="Varghese N."/>
            <person name="Submissions S."/>
        </authorList>
    </citation>
    <scope>NUCLEOTIDE SEQUENCE [LARGE SCALE GENOMIC DNA]</scope>
    <source>
        <strain evidence="4">DSM 24579</strain>
    </source>
</reference>
<dbReference type="InterPro" id="IPR006015">
    <property type="entry name" value="Universal_stress_UspA"/>
</dbReference>
<dbReference type="Pfam" id="PF00582">
    <property type="entry name" value="Usp"/>
    <property type="match status" value="1"/>
</dbReference>
<evidence type="ECO:0000313" key="4">
    <source>
        <dbReference type="Proteomes" id="UP000183945"/>
    </source>
</evidence>
<dbReference type="STRING" id="1073325.SAMN05444483_102275"/>
<dbReference type="RefSeq" id="WP_072877376.1">
    <property type="nucleotide sequence ID" value="NZ_FQVT01000002.1"/>
</dbReference>
<dbReference type="InterPro" id="IPR006016">
    <property type="entry name" value="UspA"/>
</dbReference>
<dbReference type="PRINTS" id="PR01438">
    <property type="entry name" value="UNVRSLSTRESS"/>
</dbReference>
<dbReference type="Gene3D" id="3.40.50.12370">
    <property type="match status" value="1"/>
</dbReference>
<evidence type="ECO:0000256" key="1">
    <source>
        <dbReference type="ARBA" id="ARBA00008791"/>
    </source>
</evidence>
<accession>A0A1M5E8F7</accession>
<dbReference type="Proteomes" id="UP000183945">
    <property type="component" value="Unassembled WGS sequence"/>
</dbReference>
<dbReference type="SUPFAM" id="SSF52402">
    <property type="entry name" value="Adenine nucleotide alpha hydrolases-like"/>
    <property type="match status" value="1"/>
</dbReference>
<evidence type="ECO:0000313" key="3">
    <source>
        <dbReference type="EMBL" id="SHF75470.1"/>
    </source>
</evidence>
<dbReference type="EMBL" id="FQVT01000002">
    <property type="protein sequence ID" value="SHF75470.1"/>
    <property type="molecule type" value="Genomic_DNA"/>
</dbReference>
<feature type="domain" description="UspA" evidence="2">
    <location>
        <begin position="77"/>
        <end position="122"/>
    </location>
</feature>
<gene>
    <name evidence="3" type="ORF">SAMN05444483_102275</name>
</gene>
<dbReference type="CDD" id="cd00293">
    <property type="entry name" value="USP-like"/>
    <property type="match status" value="1"/>
</dbReference>
<dbReference type="AlphaFoldDB" id="A0A1M5E8F7"/>
<organism evidence="3 4">
    <name type="scientific">Salegentibacter echinorum</name>
    <dbReference type="NCBI Taxonomy" id="1073325"/>
    <lineage>
        <taxon>Bacteria</taxon>
        <taxon>Pseudomonadati</taxon>
        <taxon>Bacteroidota</taxon>
        <taxon>Flavobacteriia</taxon>
        <taxon>Flavobacteriales</taxon>
        <taxon>Flavobacteriaceae</taxon>
        <taxon>Salegentibacter</taxon>
    </lineage>
</organism>
<dbReference type="OrthoDB" id="1413338at2"/>
<evidence type="ECO:0000259" key="2">
    <source>
        <dbReference type="Pfam" id="PF00582"/>
    </source>
</evidence>
<name>A0A1M5E8F7_SALEC</name>
<proteinExistence type="inferred from homology"/>
<sequence length="253" mass="28193">MAINILILTDYSGHSLNAARYALNLSKSASNFYILNSGSTETKLMDRFIHKLSQGNNRAAKHKFCPNFSNDNLIDATRKIVAEKNIDLIVMGASGKSSSRIKGLGNNTYNVIRKVKCPVLTVAENQEFKPWENLLFPIDYGVMLHGETLGVFKKLPLLKLSVFNVWEINAADKQKLNSYRNEINSKLSPQAVNFSEIEVADQLGGQFWKKAKTNANLVVLMARNLKVSEELLLHPPVSGKDDNSRPPVLILHG</sequence>
<keyword evidence="4" id="KW-1185">Reference proteome</keyword>
<protein>
    <submittedName>
        <fullName evidence="3">Universal stress protein family protein</fullName>
    </submittedName>
</protein>
<comment type="similarity">
    <text evidence="1">Belongs to the universal stress protein A family.</text>
</comment>